<dbReference type="AlphaFoldDB" id="A0A089L8H8"/>
<gene>
    <name evidence="3" type="ORF">PBOR_13210</name>
</gene>
<keyword evidence="2" id="KW-0560">Oxidoreductase</keyword>
<reference evidence="3" key="1">
    <citation type="submission" date="2014-08" db="EMBL/GenBank/DDBJ databases">
        <title>Comparative genomics of the Paenibacillus odorifer group.</title>
        <authorList>
            <person name="den Bakker H.C."/>
            <person name="Tsai Y.-C.Y.-C."/>
            <person name="Martin N."/>
            <person name="Korlach J."/>
            <person name="Wiedmann M."/>
        </authorList>
    </citation>
    <scope>NUCLEOTIDE SEQUENCE [LARGE SCALE GENOMIC DNA]</scope>
    <source>
        <strain evidence="3">DSM 13188</strain>
    </source>
</reference>
<sequence>MNHQNKKAVVTGGANGIGRCITEELLKAGAAVACIDTDLEAGRWLEEWYGAERLFFYQGDIAERSVIEGFTAQVISRFGQVDYLINNACISKKGLLSECSYEDFEYVQRIGVTAPYYLTMRFKEHFARGASIVNISSSRERMSQPDTESYTAAKGGIGALTHGLSVSLAGKVRVNAVSPGWIDTTAYHGAGETEEPVHSEPDRLQHPAGRVGTPPDIAAMVLFLCSDAAGFITGENINIDGGMSKLMIYHGDEGWTYNPGGKA</sequence>
<keyword evidence="4" id="KW-1185">Reference proteome</keyword>
<evidence type="ECO:0000256" key="1">
    <source>
        <dbReference type="ARBA" id="ARBA00006484"/>
    </source>
</evidence>
<evidence type="ECO:0000313" key="3">
    <source>
        <dbReference type="EMBL" id="AIQ57786.1"/>
    </source>
</evidence>
<dbReference type="PANTHER" id="PTHR24321:SF8">
    <property type="entry name" value="ESTRADIOL 17-BETA-DEHYDROGENASE 8-RELATED"/>
    <property type="match status" value="1"/>
</dbReference>
<dbReference type="KEGG" id="pbd:PBOR_13210"/>
<evidence type="ECO:0000313" key="4">
    <source>
        <dbReference type="Proteomes" id="UP000029518"/>
    </source>
</evidence>
<dbReference type="Proteomes" id="UP000029518">
    <property type="component" value="Chromosome"/>
</dbReference>
<dbReference type="Gene3D" id="3.40.50.720">
    <property type="entry name" value="NAD(P)-binding Rossmann-like Domain"/>
    <property type="match status" value="1"/>
</dbReference>
<dbReference type="InterPro" id="IPR036291">
    <property type="entry name" value="NAD(P)-bd_dom_sf"/>
</dbReference>
<name>A0A089L8H8_PAEBO</name>
<dbReference type="PRINTS" id="PR00080">
    <property type="entry name" value="SDRFAMILY"/>
</dbReference>
<dbReference type="GO" id="GO:0008206">
    <property type="term" value="P:bile acid metabolic process"/>
    <property type="evidence" value="ECO:0007669"/>
    <property type="project" value="UniProtKB-ARBA"/>
</dbReference>
<accession>A0A089L8H8</accession>
<dbReference type="PROSITE" id="PS00061">
    <property type="entry name" value="ADH_SHORT"/>
    <property type="match status" value="1"/>
</dbReference>
<dbReference type="PANTHER" id="PTHR24321">
    <property type="entry name" value="DEHYDROGENASES, SHORT CHAIN"/>
    <property type="match status" value="1"/>
</dbReference>
<dbReference type="PRINTS" id="PR00081">
    <property type="entry name" value="GDHRDH"/>
</dbReference>
<organism evidence="3 4">
    <name type="scientific">Paenibacillus borealis</name>
    <dbReference type="NCBI Taxonomy" id="160799"/>
    <lineage>
        <taxon>Bacteria</taxon>
        <taxon>Bacillati</taxon>
        <taxon>Bacillota</taxon>
        <taxon>Bacilli</taxon>
        <taxon>Bacillales</taxon>
        <taxon>Paenibacillaceae</taxon>
        <taxon>Paenibacillus</taxon>
    </lineage>
</organism>
<dbReference type="HOGENOM" id="CLU_010194_1_0_9"/>
<proteinExistence type="inferred from homology"/>
<dbReference type="GO" id="GO:0016491">
    <property type="term" value="F:oxidoreductase activity"/>
    <property type="evidence" value="ECO:0007669"/>
    <property type="project" value="UniProtKB-KW"/>
</dbReference>
<dbReference type="OrthoDB" id="9803333at2"/>
<dbReference type="FunFam" id="3.40.50.720:FF:000084">
    <property type="entry name" value="Short-chain dehydrogenase reductase"/>
    <property type="match status" value="1"/>
</dbReference>
<dbReference type="InterPro" id="IPR020904">
    <property type="entry name" value="Sc_DH/Rdtase_CS"/>
</dbReference>
<dbReference type="InterPro" id="IPR002347">
    <property type="entry name" value="SDR_fam"/>
</dbReference>
<dbReference type="RefSeq" id="WP_042212080.1">
    <property type="nucleotide sequence ID" value="NZ_CP009285.1"/>
</dbReference>
<protein>
    <submittedName>
        <fullName evidence="3">Short-chain dehydrogenase</fullName>
    </submittedName>
</protein>
<dbReference type="SUPFAM" id="SSF51735">
    <property type="entry name" value="NAD(P)-binding Rossmann-fold domains"/>
    <property type="match status" value="1"/>
</dbReference>
<dbReference type="EMBL" id="CP009285">
    <property type="protein sequence ID" value="AIQ57786.1"/>
    <property type="molecule type" value="Genomic_DNA"/>
</dbReference>
<comment type="similarity">
    <text evidence="1">Belongs to the short-chain dehydrogenases/reductases (SDR) family.</text>
</comment>
<dbReference type="Pfam" id="PF13561">
    <property type="entry name" value="adh_short_C2"/>
    <property type="match status" value="1"/>
</dbReference>
<evidence type="ECO:0000256" key="2">
    <source>
        <dbReference type="ARBA" id="ARBA00023002"/>
    </source>
</evidence>